<feature type="domain" description="FAD/NAD(P)-binding" evidence="1">
    <location>
        <begin position="1"/>
        <end position="182"/>
    </location>
</feature>
<gene>
    <name evidence="2" type="ordered locus">Desru_2541</name>
</gene>
<dbReference type="EMBL" id="CP002780">
    <property type="protein sequence ID" value="AEG60769.1"/>
    <property type="molecule type" value="Genomic_DNA"/>
</dbReference>
<accession>F6DPT0</accession>
<dbReference type="GO" id="GO:0016491">
    <property type="term" value="F:oxidoreductase activity"/>
    <property type="evidence" value="ECO:0007669"/>
    <property type="project" value="InterPro"/>
</dbReference>
<dbReference type="PANTHER" id="PTHR42685:SF22">
    <property type="entry name" value="CONDITIONED MEDIUM FACTOR RECEPTOR 1"/>
    <property type="match status" value="1"/>
</dbReference>
<dbReference type="PANTHER" id="PTHR42685">
    <property type="entry name" value="GERANYLGERANYL DIPHOSPHATE REDUCTASE"/>
    <property type="match status" value="1"/>
</dbReference>
<evidence type="ECO:0000313" key="2">
    <source>
        <dbReference type="EMBL" id="AEG60769.1"/>
    </source>
</evidence>
<dbReference type="eggNOG" id="COG0644">
    <property type="taxonomic scope" value="Bacteria"/>
</dbReference>
<dbReference type="KEGG" id="dru:Desru_2541"/>
<name>F6DPT0_DESRL</name>
<dbReference type="InterPro" id="IPR036188">
    <property type="entry name" value="FAD/NAD-bd_sf"/>
</dbReference>
<dbReference type="AlphaFoldDB" id="F6DPT0"/>
<proteinExistence type="predicted"/>
<protein>
    <submittedName>
        <fullName evidence="2">Dehydrogenase (Flavoprotein)-like protein</fullName>
    </submittedName>
</protein>
<organism evidence="2 3">
    <name type="scientific">Desulforamulus ruminis (strain ATCC 23193 / DSM 2154 / NCIMB 8452 / DL)</name>
    <name type="common">Desulfotomaculum ruminis</name>
    <dbReference type="NCBI Taxonomy" id="696281"/>
    <lineage>
        <taxon>Bacteria</taxon>
        <taxon>Bacillati</taxon>
        <taxon>Bacillota</taxon>
        <taxon>Clostridia</taxon>
        <taxon>Eubacteriales</taxon>
        <taxon>Peptococcaceae</taxon>
        <taxon>Desulforamulus</taxon>
    </lineage>
</organism>
<dbReference type="InterPro" id="IPR023753">
    <property type="entry name" value="FAD/NAD-binding_dom"/>
</dbReference>
<evidence type="ECO:0000259" key="1">
    <source>
        <dbReference type="Pfam" id="PF07992"/>
    </source>
</evidence>
<dbReference type="HOGENOM" id="CLU_066400_0_0_9"/>
<dbReference type="Proteomes" id="UP000009234">
    <property type="component" value="Chromosome"/>
</dbReference>
<dbReference type="STRING" id="696281.Desru_2541"/>
<dbReference type="Pfam" id="PF07992">
    <property type="entry name" value="Pyr_redox_2"/>
    <property type="match status" value="1"/>
</dbReference>
<dbReference type="InterPro" id="IPR050407">
    <property type="entry name" value="Geranylgeranyl_reductase"/>
</dbReference>
<reference evidence="3" key="1">
    <citation type="submission" date="2011-05" db="EMBL/GenBank/DDBJ databases">
        <title>Complete sequence of Desulfotomaculum ruminis DSM 2154.</title>
        <authorList>
            <person name="Lucas S."/>
            <person name="Copeland A."/>
            <person name="Lapidus A."/>
            <person name="Cheng J.-F."/>
            <person name="Goodwin L."/>
            <person name="Pitluck S."/>
            <person name="Lu M."/>
            <person name="Detter J.C."/>
            <person name="Han C."/>
            <person name="Tapia R."/>
            <person name="Land M."/>
            <person name="Hauser L."/>
            <person name="Kyrpides N."/>
            <person name="Ivanova N."/>
            <person name="Mikhailova N."/>
            <person name="Pagani I."/>
            <person name="Stams A.J.M."/>
            <person name="Plugge C.M."/>
            <person name="Muyzer G."/>
            <person name="Kuever J."/>
            <person name="Parshina S.N."/>
            <person name="Ivanova A.E."/>
            <person name="Nazina T.N."/>
            <person name="Brambilla E."/>
            <person name="Spring S."/>
            <person name="Klenk H.-P."/>
            <person name="Woyke T."/>
        </authorList>
    </citation>
    <scope>NUCLEOTIDE SEQUENCE [LARGE SCALE GENOMIC DNA]</scope>
    <source>
        <strain evidence="3">ATCC 23193 / DSM 2154 / NCIB 8452 / DL</strain>
    </source>
</reference>
<sequence>MKVAIIGAGVSGLAAGITLEKNGVNPDIYEQNAIISDHYSHVGAALSMAYRSITSEPLKFLNHLLGIELEPLESIKKLIIHSKNSKAVIDNENIGFSFIMGQESTSVTNQLLKQIKKSNILYEKRVSIDLLKEKYDYIIAANGSRSEDYIADKYLKGWRQYLVAYTRVAKLHGNFETNTVVVWGNKEVLKNGYAFLAPFNSRTASLYVTIPHLSDWEELNTCWKDFLQQTKILDKTTLLGTYDRTHVSANSMSVKWENCFFVGDQGGFLDPFLGLGAATAIASGVLAAKAITENKDYDQLTRQYKRVISTMSEVRNFYDSIDDEMFDTIVAAEDNQLLKKLIYGTNIDWLKYGAIAVSPFVKSQKSPNFHETSSSPTH</sequence>
<keyword evidence="3" id="KW-1185">Reference proteome</keyword>
<dbReference type="PRINTS" id="PR00420">
    <property type="entry name" value="RNGMNOXGNASE"/>
</dbReference>
<reference evidence="2 3" key="2">
    <citation type="journal article" date="2012" name="Stand. Genomic Sci.">
        <title>Complete genome sequence of the sulfate-reducing firmicute Desulfotomaculum ruminis type strain (DL(T)).</title>
        <authorList>
            <person name="Spring S."/>
            <person name="Visser M."/>
            <person name="Lu M."/>
            <person name="Copeland A."/>
            <person name="Lapidus A."/>
            <person name="Lucas S."/>
            <person name="Cheng J.F."/>
            <person name="Han C."/>
            <person name="Tapia R."/>
            <person name="Goodwin L.A."/>
            <person name="Pitluck S."/>
            <person name="Ivanova N."/>
            <person name="Land M."/>
            <person name="Hauser L."/>
            <person name="Larimer F."/>
            <person name="Rohde M."/>
            <person name="Goker M."/>
            <person name="Detter J.C."/>
            <person name="Kyrpides N.C."/>
            <person name="Woyke T."/>
            <person name="Schaap P.J."/>
            <person name="Plugge C.M."/>
            <person name="Muyzer G."/>
            <person name="Kuever J."/>
            <person name="Pereira I.A."/>
            <person name="Parshina S.N."/>
            <person name="Bernier-Latmani R."/>
            <person name="Stams A.J."/>
            <person name="Klenk H.P."/>
        </authorList>
    </citation>
    <scope>NUCLEOTIDE SEQUENCE [LARGE SCALE GENOMIC DNA]</scope>
    <source>
        <strain evidence="3">ATCC 23193 / DSM 2154 / NCIB 8452 / DL</strain>
    </source>
</reference>
<dbReference type="SUPFAM" id="SSF51905">
    <property type="entry name" value="FAD/NAD(P)-binding domain"/>
    <property type="match status" value="1"/>
</dbReference>
<evidence type="ECO:0000313" key="3">
    <source>
        <dbReference type="Proteomes" id="UP000009234"/>
    </source>
</evidence>
<dbReference type="Gene3D" id="3.50.50.60">
    <property type="entry name" value="FAD/NAD(P)-binding domain"/>
    <property type="match status" value="1"/>
</dbReference>